<reference evidence="1" key="2">
    <citation type="submission" date="2025-03" db="EMBL/GenBank/DDBJ databases">
        <authorList>
            <consortium name="ELIXIR-Norway"/>
            <consortium name="Elixir Norway"/>
        </authorList>
    </citation>
    <scope>NUCLEOTIDE SEQUENCE</scope>
</reference>
<name>A0AC60A2V3_RANTA</name>
<dbReference type="EMBL" id="OX596091">
    <property type="protein sequence ID" value="CAN0549592.1"/>
    <property type="molecule type" value="Genomic_DNA"/>
</dbReference>
<reference evidence="1" key="1">
    <citation type="submission" date="2023-05" db="EMBL/GenBank/DDBJ databases">
        <authorList>
            <consortium name="ELIXIR-Norway"/>
        </authorList>
    </citation>
    <scope>NUCLEOTIDE SEQUENCE</scope>
</reference>
<evidence type="ECO:0000313" key="1">
    <source>
        <dbReference type="EMBL" id="CAN0549592.1"/>
    </source>
</evidence>
<gene>
    <name evidence="1" type="ORF">MRATA1EN22A_LOCUS25990</name>
</gene>
<organism evidence="1 2">
    <name type="scientific">Rangifer tarandus platyrhynchus</name>
    <name type="common">Svalbard reindeer</name>
    <dbReference type="NCBI Taxonomy" id="3082113"/>
    <lineage>
        <taxon>Eukaryota</taxon>
        <taxon>Metazoa</taxon>
        <taxon>Chordata</taxon>
        <taxon>Craniata</taxon>
        <taxon>Vertebrata</taxon>
        <taxon>Euteleostomi</taxon>
        <taxon>Mammalia</taxon>
        <taxon>Eutheria</taxon>
        <taxon>Laurasiatheria</taxon>
        <taxon>Artiodactyla</taxon>
        <taxon>Ruminantia</taxon>
        <taxon>Pecora</taxon>
        <taxon>Cervidae</taxon>
        <taxon>Odocoileinae</taxon>
        <taxon>Rangifer</taxon>
    </lineage>
</organism>
<dbReference type="Proteomes" id="UP001162501">
    <property type="component" value="Chromosome 7"/>
</dbReference>
<protein>
    <submittedName>
        <fullName evidence="1">Uncharacterized protein</fullName>
    </submittedName>
</protein>
<proteinExistence type="predicted"/>
<accession>A0AC60A2V3</accession>
<sequence length="81" mass="8620">MPASAPQTVLPKRDPGETEQEEQATAEKAVTKEGFQGARTTPALGLTAVHPEVADWSDGKRVPSEPTQQLPTGDWSVPACH</sequence>
<evidence type="ECO:0000313" key="2">
    <source>
        <dbReference type="Proteomes" id="UP001162501"/>
    </source>
</evidence>